<gene>
    <name evidence="2" type="ORF">B8W69_00470</name>
</gene>
<dbReference type="InterPro" id="IPR003497">
    <property type="entry name" value="BRO_N_domain"/>
</dbReference>
<dbReference type="GO" id="GO:0003677">
    <property type="term" value="F:DNA binding"/>
    <property type="evidence" value="ECO:0007669"/>
    <property type="project" value="InterPro"/>
</dbReference>
<feature type="domain" description="Bro-N" evidence="1">
    <location>
        <begin position="2"/>
        <end position="107"/>
    </location>
</feature>
<dbReference type="OrthoDB" id="9812611at2"/>
<dbReference type="PANTHER" id="PTHR36180">
    <property type="entry name" value="DNA-BINDING PROTEIN-RELATED-RELATED"/>
    <property type="match status" value="1"/>
</dbReference>
<dbReference type="RefSeq" id="WP_085288013.1">
    <property type="nucleotide sequence ID" value="NZ_NCXM01000001.1"/>
</dbReference>
<proteinExistence type="predicted"/>
<evidence type="ECO:0000313" key="2">
    <source>
        <dbReference type="EMBL" id="OSC32305.1"/>
    </source>
</evidence>
<dbReference type="Pfam" id="PF02498">
    <property type="entry name" value="Bro-N"/>
    <property type="match status" value="1"/>
</dbReference>
<dbReference type="Pfam" id="PF03374">
    <property type="entry name" value="ANT"/>
    <property type="match status" value="1"/>
</dbReference>
<dbReference type="SMART" id="SM01040">
    <property type="entry name" value="Bro-N"/>
    <property type="match status" value="1"/>
</dbReference>
<protein>
    <recommendedName>
        <fullName evidence="1">Bro-N domain-containing protein</fullName>
    </recommendedName>
</protein>
<evidence type="ECO:0000313" key="3">
    <source>
        <dbReference type="Proteomes" id="UP000242320"/>
    </source>
</evidence>
<name>A0A1X2LEF1_9MYCO</name>
<dbReference type="InterPro" id="IPR005039">
    <property type="entry name" value="Ant_C"/>
</dbReference>
<dbReference type="Proteomes" id="UP000242320">
    <property type="component" value="Unassembled WGS sequence"/>
</dbReference>
<dbReference type="EMBL" id="NCXM01000001">
    <property type="protein sequence ID" value="OSC32305.1"/>
    <property type="molecule type" value="Genomic_DNA"/>
</dbReference>
<organism evidence="2 3">
    <name type="scientific">Mycolicibacterium vulneris</name>
    <dbReference type="NCBI Taxonomy" id="547163"/>
    <lineage>
        <taxon>Bacteria</taxon>
        <taxon>Bacillati</taxon>
        <taxon>Actinomycetota</taxon>
        <taxon>Actinomycetes</taxon>
        <taxon>Mycobacteriales</taxon>
        <taxon>Mycobacteriaceae</taxon>
        <taxon>Mycolicibacterium</taxon>
    </lineage>
</organism>
<dbReference type="PROSITE" id="PS51750">
    <property type="entry name" value="BRO_N"/>
    <property type="match status" value="1"/>
</dbReference>
<accession>A0A1X2LEF1</accession>
<reference evidence="2 3" key="1">
    <citation type="submission" date="2017-04" db="EMBL/GenBank/DDBJ databases">
        <title>The new phylogeny of genus Mycobacterium.</title>
        <authorList>
            <person name="Tortoli E."/>
            <person name="Trovato A."/>
            <person name="Cirillo D.M."/>
        </authorList>
    </citation>
    <scope>NUCLEOTIDE SEQUENCE [LARGE SCALE GENOMIC DNA]</scope>
    <source>
        <strain evidence="2 3">DSM 45247</strain>
    </source>
</reference>
<comment type="caution">
    <text evidence="2">The sequence shown here is derived from an EMBL/GenBank/DDBJ whole genome shotgun (WGS) entry which is preliminary data.</text>
</comment>
<sequence>MSGDLQPFEFESQPVRVVVINGEPWFVLTDLCRVLGLARSPAQVSERLDDGVRQTYPISDSLGRPQNAIIVSEPGMYEVVIRSDKPEAVAFRRWITNDVLPELRRTGSYGQPEVERLTPLEYALRLVEAEQRAVVEAKARAEAEARARELEGPAAAWSELAEAAGDYEVADAAKVLSRDPNIRIGRDRLFSFMSGENWIYRGRNGRWRAYQNQVDNERLVEKVGRQFWHEGRGEYVAPEPTIRITPKGLAELHKRLGGTGQLDLAAAS</sequence>
<dbReference type="AlphaFoldDB" id="A0A1X2LEF1"/>
<evidence type="ECO:0000259" key="1">
    <source>
        <dbReference type="PROSITE" id="PS51750"/>
    </source>
</evidence>
<dbReference type="PANTHER" id="PTHR36180:SF2">
    <property type="entry name" value="BRO FAMILY PROTEIN"/>
    <property type="match status" value="1"/>
</dbReference>
<keyword evidence="3" id="KW-1185">Reference proteome</keyword>